<proteinExistence type="predicted"/>
<dbReference type="RefSeq" id="XP_047847289.1">
    <property type="nucleotide sequence ID" value="XM_047991278.1"/>
</dbReference>
<organism evidence="3 4">
    <name type="scientific">Purpureocillium takamizusanense</name>
    <dbReference type="NCBI Taxonomy" id="2060973"/>
    <lineage>
        <taxon>Eukaryota</taxon>
        <taxon>Fungi</taxon>
        <taxon>Dikarya</taxon>
        <taxon>Ascomycota</taxon>
        <taxon>Pezizomycotina</taxon>
        <taxon>Sordariomycetes</taxon>
        <taxon>Hypocreomycetidae</taxon>
        <taxon>Hypocreales</taxon>
        <taxon>Ophiocordycipitaceae</taxon>
        <taxon>Purpureocillium</taxon>
    </lineage>
</organism>
<evidence type="ECO:0000256" key="1">
    <source>
        <dbReference type="ARBA" id="ARBA00023002"/>
    </source>
</evidence>
<dbReference type="Gene3D" id="3.20.20.100">
    <property type="entry name" value="NADP-dependent oxidoreductase domain"/>
    <property type="match status" value="1"/>
</dbReference>
<protein>
    <recommendedName>
        <fullName evidence="2">NADP-dependent oxidoreductase domain-containing protein</fullName>
    </recommendedName>
</protein>
<dbReference type="AlphaFoldDB" id="A0A9Q8VFN7"/>
<name>A0A9Q8VFN7_9HYPO</name>
<evidence type="ECO:0000259" key="2">
    <source>
        <dbReference type="Pfam" id="PF00248"/>
    </source>
</evidence>
<gene>
    <name evidence="3" type="ORF">JDV02_009605</name>
</gene>
<dbReference type="InterPro" id="IPR023210">
    <property type="entry name" value="NADP_OxRdtase_dom"/>
</dbReference>
<dbReference type="GeneID" id="72071550"/>
<dbReference type="PANTHER" id="PTHR43147">
    <property type="entry name" value="PROTEIN TAS"/>
    <property type="match status" value="1"/>
</dbReference>
<dbReference type="PANTHER" id="PTHR43147:SF2">
    <property type="entry name" value="NADP-DEPENDENT OXIDOREDUCTASE DOMAIN-CONTAINING PROTEIN"/>
    <property type="match status" value="1"/>
</dbReference>
<dbReference type="InterPro" id="IPR036812">
    <property type="entry name" value="NAD(P)_OxRdtase_dom_sf"/>
</dbReference>
<keyword evidence="1" id="KW-0560">Oxidoreductase</keyword>
<dbReference type="SUPFAM" id="SSF51430">
    <property type="entry name" value="NAD(P)-linked oxidoreductase"/>
    <property type="match status" value="1"/>
</dbReference>
<evidence type="ECO:0000313" key="3">
    <source>
        <dbReference type="EMBL" id="UNI23808.1"/>
    </source>
</evidence>
<feature type="domain" description="NADP-dependent oxidoreductase" evidence="2">
    <location>
        <begin position="259"/>
        <end position="552"/>
    </location>
</feature>
<evidence type="ECO:0000313" key="4">
    <source>
        <dbReference type="Proteomes" id="UP000829364"/>
    </source>
</evidence>
<dbReference type="Proteomes" id="UP000829364">
    <property type="component" value="Chromosome 10"/>
</dbReference>
<accession>A0A9Q8VFN7</accession>
<dbReference type="KEGG" id="ptkz:JDV02_009605"/>
<dbReference type="GO" id="GO:0016491">
    <property type="term" value="F:oxidoreductase activity"/>
    <property type="evidence" value="ECO:0007669"/>
    <property type="project" value="UniProtKB-KW"/>
</dbReference>
<dbReference type="OrthoDB" id="2310150at2759"/>
<reference evidence="3" key="1">
    <citation type="submission" date="2021-11" db="EMBL/GenBank/DDBJ databases">
        <title>Purpureocillium_takamizusanense_genome.</title>
        <authorList>
            <person name="Nguyen N.-H."/>
        </authorList>
    </citation>
    <scope>NUCLEOTIDE SEQUENCE</scope>
    <source>
        <strain evidence="3">PT3</strain>
    </source>
</reference>
<dbReference type="EMBL" id="CP086363">
    <property type="protein sequence ID" value="UNI23808.1"/>
    <property type="molecule type" value="Genomic_DNA"/>
</dbReference>
<keyword evidence="4" id="KW-1185">Reference proteome</keyword>
<dbReference type="Pfam" id="PF00248">
    <property type="entry name" value="Aldo_ket_red"/>
    <property type="match status" value="1"/>
</dbReference>
<sequence>MPQSENIALHPCPTAHLHCCPIFLFFTMAGSSNGPANGAHVNMMTDTIIANLPPEGLRAVMRLILVSRPDVTPTFEAETRKYLGQGAATSLGARIHNLDMDGLKKAQQLIRCMLGSGIPFEGIPWLGKVAVRAANLAIELRAVDSAGAFALLASIDGDVVQAMTAVQKALFSQSGVRTMSIEEKDIVEQLFEALNSCQEVFRGAEYPYRRSTIATASTLGVPQPHLQFNDTASANIKEIVPPAKPSETFTLNGKQVPRIFSGLWQMSSPAWGPATTSKIIEQFSVHAQNGFTAFDMADHYGDAEIIFGQFRSYYPFKDALFTATKYCVFHPVTISRDAVHSNVTERCKRLQLDKLDLLQVHWQFYENPQYLDAIEYIMEDDRVGAVGLCNFDTAHLETVLNRGLRIYTNQVQFSLIDSRPTEQMGQVCERHGIKLITYGTLCGGFLADKWLDQPEPDIYDDTVTPSQRKYYGMICSWGGWALFQDLLSVLKDIGAKHSVKISNVATRWVLDFPYVGAVIVGARMGISEHTSDNSATFGWTLDKEDQHLIDGVLTRSRKVELFQTMGDCGEEYR</sequence>